<dbReference type="STRING" id="10195.A0A3M7QC04"/>
<evidence type="ECO:0000256" key="6">
    <source>
        <dbReference type="ARBA" id="ARBA00023136"/>
    </source>
</evidence>
<dbReference type="Proteomes" id="UP000276133">
    <property type="component" value="Unassembled WGS sequence"/>
</dbReference>
<dbReference type="FunFam" id="1.20.1250.20:FF:000003">
    <property type="entry name" value="Solute carrier family 17 member 3"/>
    <property type="match status" value="1"/>
</dbReference>
<dbReference type="Pfam" id="PF07690">
    <property type="entry name" value="MFS_1"/>
    <property type="match status" value="1"/>
</dbReference>
<comment type="subcellular location">
    <subcellularLocation>
        <location evidence="1">Membrane</location>
        <topology evidence="1">Multi-pass membrane protein</topology>
    </subcellularLocation>
</comment>
<evidence type="ECO:0000256" key="5">
    <source>
        <dbReference type="ARBA" id="ARBA00022989"/>
    </source>
</evidence>
<dbReference type="SUPFAM" id="SSF103473">
    <property type="entry name" value="MFS general substrate transporter"/>
    <property type="match status" value="1"/>
</dbReference>
<name>A0A3M7QC04_BRAPC</name>
<evidence type="ECO:0000256" key="7">
    <source>
        <dbReference type="SAM" id="Phobius"/>
    </source>
</evidence>
<dbReference type="AlphaFoldDB" id="A0A3M7QC04"/>
<keyword evidence="2" id="KW-0813">Transport</keyword>
<feature type="transmembrane region" description="Helical" evidence="7">
    <location>
        <begin position="103"/>
        <end position="122"/>
    </location>
</feature>
<dbReference type="PANTHER" id="PTHR11662:SF399">
    <property type="entry name" value="FI19708P1-RELATED"/>
    <property type="match status" value="1"/>
</dbReference>
<keyword evidence="4" id="KW-0769">Symport</keyword>
<dbReference type="GO" id="GO:0006820">
    <property type="term" value="P:monoatomic anion transport"/>
    <property type="evidence" value="ECO:0007669"/>
    <property type="project" value="TreeGrafter"/>
</dbReference>
<evidence type="ECO:0000256" key="1">
    <source>
        <dbReference type="ARBA" id="ARBA00004141"/>
    </source>
</evidence>
<gene>
    <name evidence="8" type="ORF">BpHYR1_004239</name>
</gene>
<dbReference type="Gene3D" id="1.20.1250.20">
    <property type="entry name" value="MFS general substrate transporter like domains"/>
    <property type="match status" value="1"/>
</dbReference>
<evidence type="ECO:0000256" key="2">
    <source>
        <dbReference type="ARBA" id="ARBA00022448"/>
    </source>
</evidence>
<accession>A0A3M7QC04</accession>
<dbReference type="EMBL" id="REGN01006635">
    <property type="protein sequence ID" value="RNA08779.1"/>
    <property type="molecule type" value="Genomic_DNA"/>
</dbReference>
<keyword evidence="5 7" id="KW-1133">Transmembrane helix</keyword>
<feature type="transmembrane region" description="Helical" evidence="7">
    <location>
        <begin position="163"/>
        <end position="183"/>
    </location>
</feature>
<feature type="transmembrane region" description="Helical" evidence="7">
    <location>
        <begin position="29"/>
        <end position="46"/>
    </location>
</feature>
<keyword evidence="3 7" id="KW-0812">Transmembrane</keyword>
<evidence type="ECO:0000256" key="3">
    <source>
        <dbReference type="ARBA" id="ARBA00022692"/>
    </source>
</evidence>
<protein>
    <submittedName>
        <fullName evidence="8">Sialin isoform X2</fullName>
    </submittedName>
</protein>
<keyword evidence="9" id="KW-1185">Reference proteome</keyword>
<evidence type="ECO:0000313" key="9">
    <source>
        <dbReference type="Proteomes" id="UP000276133"/>
    </source>
</evidence>
<evidence type="ECO:0000256" key="4">
    <source>
        <dbReference type="ARBA" id="ARBA00022847"/>
    </source>
</evidence>
<dbReference type="OrthoDB" id="2985014at2759"/>
<dbReference type="GO" id="GO:0016324">
    <property type="term" value="C:apical plasma membrane"/>
    <property type="evidence" value="ECO:0007669"/>
    <property type="project" value="TreeGrafter"/>
</dbReference>
<dbReference type="PANTHER" id="PTHR11662">
    <property type="entry name" value="SOLUTE CARRIER FAMILY 17"/>
    <property type="match status" value="1"/>
</dbReference>
<dbReference type="InterPro" id="IPR050382">
    <property type="entry name" value="MFS_Na/Anion_cotransporter"/>
</dbReference>
<feature type="transmembrane region" description="Helical" evidence="7">
    <location>
        <begin position="66"/>
        <end position="91"/>
    </location>
</feature>
<comment type="caution">
    <text evidence="8">The sequence shown here is derived from an EMBL/GenBank/DDBJ whole genome shotgun (WGS) entry which is preliminary data.</text>
</comment>
<dbReference type="GO" id="GO:0015293">
    <property type="term" value="F:symporter activity"/>
    <property type="evidence" value="ECO:0007669"/>
    <property type="project" value="UniProtKB-KW"/>
</dbReference>
<dbReference type="InterPro" id="IPR011701">
    <property type="entry name" value="MFS"/>
</dbReference>
<sequence>MDNFNHALTLEWIRITTPWKPLFTAKPSLAIYVVTFCFHWGGYLYMTQIPTYIRDVLKFDIESNGILSSIPFFVSWIIVINSSFVADYLISRNKMPKIYVRKLYTALSMFTPMIALIFLSYVDCSSPYLAVFFLILGQALNGCSGTGGFYINSHEIAGPFSGILIGIQNMIGTIPGFVGPYVVGLLTSNQKLEEWRIAEVQSWAKVDINLNRNIDELDELNKQIINK</sequence>
<feature type="transmembrane region" description="Helical" evidence="7">
    <location>
        <begin position="128"/>
        <end position="151"/>
    </location>
</feature>
<keyword evidence="6 7" id="KW-0472">Membrane</keyword>
<proteinExistence type="predicted"/>
<evidence type="ECO:0000313" key="8">
    <source>
        <dbReference type="EMBL" id="RNA08779.1"/>
    </source>
</evidence>
<reference evidence="8 9" key="1">
    <citation type="journal article" date="2018" name="Sci. Rep.">
        <title>Genomic signatures of local adaptation to the degree of environmental predictability in rotifers.</title>
        <authorList>
            <person name="Franch-Gras L."/>
            <person name="Hahn C."/>
            <person name="Garcia-Roger E.M."/>
            <person name="Carmona M.J."/>
            <person name="Serra M."/>
            <person name="Gomez A."/>
        </authorList>
    </citation>
    <scope>NUCLEOTIDE SEQUENCE [LARGE SCALE GENOMIC DNA]</scope>
    <source>
        <strain evidence="8">HYR1</strain>
    </source>
</reference>
<dbReference type="InterPro" id="IPR036259">
    <property type="entry name" value="MFS_trans_sf"/>
</dbReference>
<organism evidence="8 9">
    <name type="scientific">Brachionus plicatilis</name>
    <name type="common">Marine rotifer</name>
    <name type="synonym">Brachionus muelleri</name>
    <dbReference type="NCBI Taxonomy" id="10195"/>
    <lineage>
        <taxon>Eukaryota</taxon>
        <taxon>Metazoa</taxon>
        <taxon>Spiralia</taxon>
        <taxon>Gnathifera</taxon>
        <taxon>Rotifera</taxon>
        <taxon>Eurotatoria</taxon>
        <taxon>Monogononta</taxon>
        <taxon>Pseudotrocha</taxon>
        <taxon>Ploima</taxon>
        <taxon>Brachionidae</taxon>
        <taxon>Brachionus</taxon>
    </lineage>
</organism>